<dbReference type="GO" id="GO:0005737">
    <property type="term" value="C:cytoplasm"/>
    <property type="evidence" value="ECO:0007669"/>
    <property type="project" value="TreeGrafter"/>
</dbReference>
<sequence length="320" mass="36030">MCWAQTASFFLSVLSQMQYVYNTIFTPSPKSGQQSCSRTNPKRPLDRSAVDSLSDNRYQLVDEILAATSYYSVLGISRKTSPEDVRRAYIKRSRICHPDKFVPPYDKATEAFQRLSIAYETLSDTSAKLIYDISGPSNRPSFADAATVDGNETLQALLKQLFVEMMDGEFNTMRSFMIGLSRSNPSIQFTEETIVSIEISLRRVRDMILSTKKYFKVVQFELMRLYELQHELRALSYFDLMRRMRVTITMFKVILSLPIMINLVSKGQIAAPVSSAGNDTRTASTSSDTEETTDAKDGGILGDRVETALRVAVGFLDVIS</sequence>
<dbReference type="PRINTS" id="PR00625">
    <property type="entry name" value="JDOMAIN"/>
</dbReference>
<feature type="region of interest" description="Disordered" evidence="1">
    <location>
        <begin position="273"/>
        <end position="298"/>
    </location>
</feature>
<reference evidence="3" key="1">
    <citation type="submission" date="2020-12" db="EMBL/GenBank/DDBJ databases">
        <title>Metabolic potential, ecology and presence of endohyphal bacteria is reflected in genomic diversity of Mucoromycotina.</title>
        <authorList>
            <person name="Muszewska A."/>
            <person name="Okrasinska A."/>
            <person name="Steczkiewicz K."/>
            <person name="Drgas O."/>
            <person name="Orlowska M."/>
            <person name="Perlinska-Lenart U."/>
            <person name="Aleksandrzak-Piekarczyk T."/>
            <person name="Szatraj K."/>
            <person name="Zielenkiewicz U."/>
            <person name="Pilsyk S."/>
            <person name="Malc E."/>
            <person name="Mieczkowski P."/>
            <person name="Kruszewska J.S."/>
            <person name="Biernat P."/>
            <person name="Pawlowska J."/>
        </authorList>
    </citation>
    <scope>NUCLEOTIDE SEQUENCE</scope>
    <source>
        <strain evidence="3">WA0000051536</strain>
    </source>
</reference>
<dbReference type="CDD" id="cd06257">
    <property type="entry name" value="DnaJ"/>
    <property type="match status" value="1"/>
</dbReference>
<dbReference type="InterPro" id="IPR036869">
    <property type="entry name" value="J_dom_sf"/>
</dbReference>
<dbReference type="OrthoDB" id="259708at2759"/>
<dbReference type="InterPro" id="IPR001623">
    <property type="entry name" value="DnaJ_domain"/>
</dbReference>
<name>A0A8H7UPB9_9FUNG</name>
<evidence type="ECO:0000256" key="1">
    <source>
        <dbReference type="SAM" id="MobiDB-lite"/>
    </source>
</evidence>
<dbReference type="InterPro" id="IPR018253">
    <property type="entry name" value="DnaJ_domain_CS"/>
</dbReference>
<dbReference type="Gene3D" id="1.10.287.110">
    <property type="entry name" value="DnaJ domain"/>
    <property type="match status" value="1"/>
</dbReference>
<dbReference type="GO" id="GO:0031072">
    <property type="term" value="F:heat shock protein binding"/>
    <property type="evidence" value="ECO:0007669"/>
    <property type="project" value="TreeGrafter"/>
</dbReference>
<organism evidence="3 4">
    <name type="scientific">Umbelopsis vinacea</name>
    <dbReference type="NCBI Taxonomy" id="44442"/>
    <lineage>
        <taxon>Eukaryota</taxon>
        <taxon>Fungi</taxon>
        <taxon>Fungi incertae sedis</taxon>
        <taxon>Mucoromycota</taxon>
        <taxon>Mucoromycotina</taxon>
        <taxon>Umbelopsidomycetes</taxon>
        <taxon>Umbelopsidales</taxon>
        <taxon>Umbelopsidaceae</taxon>
        <taxon>Umbelopsis</taxon>
    </lineage>
</organism>
<dbReference type="PANTHER" id="PTHR44144">
    <property type="entry name" value="DNAJ HOMOLOG SUBFAMILY C MEMBER 9"/>
    <property type="match status" value="1"/>
</dbReference>
<dbReference type="SUPFAM" id="SSF46565">
    <property type="entry name" value="Chaperone J-domain"/>
    <property type="match status" value="1"/>
</dbReference>
<evidence type="ECO:0000259" key="2">
    <source>
        <dbReference type="PROSITE" id="PS50076"/>
    </source>
</evidence>
<feature type="domain" description="J" evidence="2">
    <location>
        <begin position="69"/>
        <end position="135"/>
    </location>
</feature>
<comment type="caution">
    <text evidence="3">The sequence shown here is derived from an EMBL/GenBank/DDBJ whole genome shotgun (WGS) entry which is preliminary data.</text>
</comment>
<dbReference type="AlphaFoldDB" id="A0A8H7UPB9"/>
<dbReference type="Proteomes" id="UP000612746">
    <property type="component" value="Unassembled WGS sequence"/>
</dbReference>
<feature type="non-terminal residue" evidence="3">
    <location>
        <position position="1"/>
    </location>
</feature>
<keyword evidence="4" id="KW-1185">Reference proteome</keyword>
<dbReference type="PROSITE" id="PS00636">
    <property type="entry name" value="DNAJ_1"/>
    <property type="match status" value="1"/>
</dbReference>
<dbReference type="SMART" id="SM00271">
    <property type="entry name" value="DnaJ"/>
    <property type="match status" value="1"/>
</dbReference>
<accession>A0A8H7UPB9</accession>
<dbReference type="Pfam" id="PF00226">
    <property type="entry name" value="DnaJ"/>
    <property type="match status" value="1"/>
</dbReference>
<dbReference type="PANTHER" id="PTHR44144:SF1">
    <property type="entry name" value="DNAJ HOMOLOG SUBFAMILY C MEMBER 9"/>
    <property type="match status" value="1"/>
</dbReference>
<feature type="region of interest" description="Disordered" evidence="1">
    <location>
        <begin position="28"/>
        <end position="48"/>
    </location>
</feature>
<dbReference type="GO" id="GO:0005634">
    <property type="term" value="C:nucleus"/>
    <property type="evidence" value="ECO:0007669"/>
    <property type="project" value="TreeGrafter"/>
</dbReference>
<proteinExistence type="predicted"/>
<feature type="compositionally biased region" description="Polar residues" evidence="1">
    <location>
        <begin position="28"/>
        <end position="39"/>
    </location>
</feature>
<dbReference type="InterPro" id="IPR052594">
    <property type="entry name" value="J_domain-containing_protein"/>
</dbReference>
<protein>
    <recommendedName>
        <fullName evidence="2">J domain-containing protein</fullName>
    </recommendedName>
</protein>
<evidence type="ECO:0000313" key="4">
    <source>
        <dbReference type="Proteomes" id="UP000612746"/>
    </source>
</evidence>
<dbReference type="EMBL" id="JAEPRA010000001">
    <property type="protein sequence ID" value="KAG2189127.1"/>
    <property type="molecule type" value="Genomic_DNA"/>
</dbReference>
<gene>
    <name evidence="3" type="ORF">INT44_004269</name>
</gene>
<dbReference type="PROSITE" id="PS50076">
    <property type="entry name" value="DNAJ_2"/>
    <property type="match status" value="1"/>
</dbReference>
<evidence type="ECO:0000313" key="3">
    <source>
        <dbReference type="EMBL" id="KAG2189127.1"/>
    </source>
</evidence>